<organism evidence="3 4">
    <name type="scientific">Hungatella hathewayi WAL-18680</name>
    <dbReference type="NCBI Taxonomy" id="742737"/>
    <lineage>
        <taxon>Bacteria</taxon>
        <taxon>Bacillati</taxon>
        <taxon>Bacillota</taxon>
        <taxon>Clostridia</taxon>
        <taxon>Lachnospirales</taxon>
        <taxon>Lachnospiraceae</taxon>
        <taxon>Hungatella</taxon>
    </lineage>
</organism>
<dbReference type="RefSeq" id="WP_006782318.1">
    <property type="nucleotide sequence ID" value="NZ_CP040506.1"/>
</dbReference>
<dbReference type="PATRIC" id="fig|742737.3.peg.4314"/>
<dbReference type="GO" id="GO:0015562">
    <property type="term" value="F:efflux transmembrane transporter activity"/>
    <property type="evidence" value="ECO:0007669"/>
    <property type="project" value="InterPro"/>
</dbReference>
<name>G5ILF2_9FIRM</name>
<accession>G5ILF2</accession>
<dbReference type="EMBL" id="ADLN01000120">
    <property type="protein sequence ID" value="EHI57221.1"/>
    <property type="molecule type" value="Genomic_DNA"/>
</dbReference>
<feature type="chain" id="PRO_5003478870" description="Outer membrane efflux protein" evidence="2">
    <location>
        <begin position="27"/>
        <end position="389"/>
    </location>
</feature>
<dbReference type="Gene3D" id="1.20.1600.10">
    <property type="entry name" value="Outer membrane efflux proteins (OEP)"/>
    <property type="match status" value="1"/>
</dbReference>
<keyword evidence="1" id="KW-0175">Coiled coil</keyword>
<gene>
    <name evidence="3" type="ORF">HMPREF9473_04330</name>
</gene>
<feature type="coiled-coil region" evidence="1">
    <location>
        <begin position="112"/>
        <end position="139"/>
    </location>
</feature>
<dbReference type="SUPFAM" id="SSF56954">
    <property type="entry name" value="Outer membrane efflux proteins (OEP)"/>
    <property type="match status" value="1"/>
</dbReference>
<evidence type="ECO:0000313" key="3">
    <source>
        <dbReference type="EMBL" id="EHI57221.1"/>
    </source>
</evidence>
<keyword evidence="4" id="KW-1185">Reference proteome</keyword>
<dbReference type="OrthoDB" id="1903697at2"/>
<keyword evidence="2" id="KW-0732">Signal</keyword>
<comment type="caution">
    <text evidence="3">The sequence shown here is derived from an EMBL/GenBank/DDBJ whole genome shotgun (WGS) entry which is preliminary data.</text>
</comment>
<dbReference type="AlphaFoldDB" id="G5ILF2"/>
<dbReference type="Proteomes" id="UP000005384">
    <property type="component" value="Unassembled WGS sequence"/>
</dbReference>
<proteinExistence type="predicted"/>
<sequence length="389" mass="43510">MKMIKKIAPICLAAVMGTTYVVPALASPEFSRTEEEWAKLRDNVMEYDELEALIHEYNVTVLNNQDNLKSDRGKTRDELASDLRDRANSMYGSISYPDDETSPTYGYEYAAAAGMESQAKSLEKQADELEDDWEIKKLQFDKIEATLASGAQNSMNSYMQLLESRKVLEANYEVAKAAYDSTVAQASLNMVTQADVWNAQNKVQTLEANLISTDANIKKLKQNLCVSTGWAYDANPVIMALPSADINRIANMNPSVDLEKAKENNYTLKIDKRKLQNAASTSTVSTWEKTIKNDEQQLGAALNNQYQAVLQAKTAYDQAQTDLALETKNMETVQRKYDLKMVSKLEYLQAQAAYVEKQVGSITADMKLLQAMDTYDWAVRGLLNLSAAQ</sequence>
<dbReference type="HOGENOM" id="CLU_051144_0_0_9"/>
<evidence type="ECO:0000256" key="1">
    <source>
        <dbReference type="SAM" id="Coils"/>
    </source>
</evidence>
<evidence type="ECO:0000256" key="2">
    <source>
        <dbReference type="SAM" id="SignalP"/>
    </source>
</evidence>
<protein>
    <recommendedName>
        <fullName evidence="5">Outer membrane efflux protein</fullName>
    </recommendedName>
</protein>
<feature type="signal peptide" evidence="2">
    <location>
        <begin position="1"/>
        <end position="26"/>
    </location>
</feature>
<evidence type="ECO:0008006" key="5">
    <source>
        <dbReference type="Google" id="ProtNLM"/>
    </source>
</evidence>
<reference evidence="3 4" key="1">
    <citation type="submission" date="2011-08" db="EMBL/GenBank/DDBJ databases">
        <title>The Genome Sequence of Clostridium hathewayi WAL-18680.</title>
        <authorList>
            <consortium name="The Broad Institute Genome Sequencing Platform"/>
            <person name="Earl A."/>
            <person name="Ward D."/>
            <person name="Feldgarden M."/>
            <person name="Gevers D."/>
            <person name="Finegold S.M."/>
            <person name="Summanen P.H."/>
            <person name="Molitoris D.R."/>
            <person name="Song M."/>
            <person name="Daigneault M."/>
            <person name="Allen-Vercoe E."/>
            <person name="Young S.K."/>
            <person name="Zeng Q."/>
            <person name="Gargeya S."/>
            <person name="Fitzgerald M."/>
            <person name="Haas B."/>
            <person name="Abouelleil A."/>
            <person name="Alvarado L."/>
            <person name="Arachchi H.M."/>
            <person name="Berlin A."/>
            <person name="Brown A."/>
            <person name="Chapman S.B."/>
            <person name="Chen Z."/>
            <person name="Dunbar C."/>
            <person name="Freedman E."/>
            <person name="Gearin G."/>
            <person name="Gellesch M."/>
            <person name="Goldberg J."/>
            <person name="Griggs A."/>
            <person name="Gujja S."/>
            <person name="Heiman D."/>
            <person name="Howarth C."/>
            <person name="Larson L."/>
            <person name="Lui A."/>
            <person name="MacDonald P.J.P."/>
            <person name="Montmayeur A."/>
            <person name="Murphy C."/>
            <person name="Neiman D."/>
            <person name="Pearson M."/>
            <person name="Priest M."/>
            <person name="Roberts A."/>
            <person name="Saif S."/>
            <person name="Shea T."/>
            <person name="Shenoy N."/>
            <person name="Sisk P."/>
            <person name="Stolte C."/>
            <person name="Sykes S."/>
            <person name="Wortman J."/>
            <person name="Nusbaum C."/>
            <person name="Birren B."/>
        </authorList>
    </citation>
    <scope>NUCLEOTIDE SEQUENCE [LARGE SCALE GENOMIC DNA]</scope>
    <source>
        <strain evidence="3 4">WAL-18680</strain>
    </source>
</reference>
<evidence type="ECO:0000313" key="4">
    <source>
        <dbReference type="Proteomes" id="UP000005384"/>
    </source>
</evidence>